<sequence>MKLKVNTPIVEAQWLNKNIEAKNLIILNATIKKVGTTEKNNKKAKQIPNTIFFDLRNVFLDIDAVYPNTIPTEEHFQNEVQKLGVNNDSCIVVYDEIGTYSSPRVWWLFKVFGFNNITVLNGGLPNWEQKGYTVVKNSESTISTKGNFQARYSTEKVKFINDVQKAINEENTTILDARSYNRFKAIEPEPRKGLKGGHIPTSKSLAYTNLQNEGNMKSKEELKDLFQEKDVINKPIIFTCGSGITACILALASEIIDIKNYAVYDGSWTEWASTPNLPIEK</sequence>
<dbReference type="CDD" id="cd01448">
    <property type="entry name" value="TST_Repeat_1"/>
    <property type="match status" value="1"/>
</dbReference>
<evidence type="ECO:0000313" key="5">
    <source>
        <dbReference type="Proteomes" id="UP001497602"/>
    </source>
</evidence>
<keyword evidence="2" id="KW-0677">Repeat</keyword>
<dbReference type="GO" id="GO:0004792">
    <property type="term" value="F:thiosulfate-cyanide sulfurtransferase activity"/>
    <property type="evidence" value="ECO:0007669"/>
    <property type="project" value="UniProtKB-EC"/>
</dbReference>
<protein>
    <submittedName>
        <fullName evidence="4">Thiosulfate/3-mercaptopyruvate sulfurtransferase</fullName>
        <ecNumber evidence="4">2.8.1.1</ecNumber>
        <ecNumber evidence="4">2.8.1.2</ecNumber>
    </submittedName>
</protein>
<dbReference type="Pfam" id="PF00581">
    <property type="entry name" value="Rhodanese"/>
    <property type="match status" value="2"/>
</dbReference>
<dbReference type="PROSITE" id="PS50206">
    <property type="entry name" value="RHODANESE_3"/>
    <property type="match status" value="2"/>
</dbReference>
<dbReference type="PANTHER" id="PTHR11364">
    <property type="entry name" value="THIOSULFATE SULFERTANSFERASE"/>
    <property type="match status" value="1"/>
</dbReference>
<evidence type="ECO:0000256" key="2">
    <source>
        <dbReference type="ARBA" id="ARBA00022737"/>
    </source>
</evidence>
<dbReference type="InterPro" id="IPR001763">
    <property type="entry name" value="Rhodanese-like_dom"/>
</dbReference>
<dbReference type="SMART" id="SM00450">
    <property type="entry name" value="RHOD"/>
    <property type="match status" value="2"/>
</dbReference>
<dbReference type="SUPFAM" id="SSF52821">
    <property type="entry name" value="Rhodanese/Cell cycle control phosphatase"/>
    <property type="match status" value="2"/>
</dbReference>
<dbReference type="Proteomes" id="UP001497602">
    <property type="component" value="Unassembled WGS sequence"/>
</dbReference>
<dbReference type="EC" id="2.8.1.1" evidence="4"/>
<dbReference type="GO" id="GO:0016784">
    <property type="term" value="F:3-mercaptopyruvate sulfurtransferase activity"/>
    <property type="evidence" value="ECO:0007669"/>
    <property type="project" value="UniProtKB-EC"/>
</dbReference>
<dbReference type="RefSeq" id="WP_348739876.1">
    <property type="nucleotide sequence ID" value="NZ_CAXJRC010000044.1"/>
</dbReference>
<dbReference type="InterPro" id="IPR036873">
    <property type="entry name" value="Rhodanese-like_dom_sf"/>
</dbReference>
<dbReference type="EC" id="2.8.1.2" evidence="4"/>
<evidence type="ECO:0000313" key="4">
    <source>
        <dbReference type="EMBL" id="CAL2108290.1"/>
    </source>
</evidence>
<reference evidence="4 5" key="1">
    <citation type="submission" date="2024-05" db="EMBL/GenBank/DDBJ databases">
        <authorList>
            <person name="Duchaud E."/>
        </authorList>
    </citation>
    <scope>NUCLEOTIDE SEQUENCE [LARGE SCALE GENOMIC DNA]</scope>
    <source>
        <strain evidence="4">Ena-SAMPLE-TAB-13-05-2024-13:56:06:370-140305</strain>
    </source>
</reference>
<dbReference type="InterPro" id="IPR045078">
    <property type="entry name" value="TST/MPST-like"/>
</dbReference>
<dbReference type="EMBL" id="CAXJRC010000044">
    <property type="protein sequence ID" value="CAL2108290.1"/>
    <property type="molecule type" value="Genomic_DNA"/>
</dbReference>
<evidence type="ECO:0000259" key="3">
    <source>
        <dbReference type="PROSITE" id="PS50206"/>
    </source>
</evidence>
<feature type="domain" description="Rhodanese" evidence="3">
    <location>
        <begin position="46"/>
        <end position="136"/>
    </location>
</feature>
<dbReference type="CDD" id="cd01449">
    <property type="entry name" value="TST_Repeat_2"/>
    <property type="match status" value="1"/>
</dbReference>
<keyword evidence="1 4" id="KW-0808">Transferase</keyword>
<comment type="caution">
    <text evidence="4">The sequence shown here is derived from an EMBL/GenBank/DDBJ whole genome shotgun (WGS) entry which is preliminary data.</text>
</comment>
<keyword evidence="5" id="KW-1185">Reference proteome</keyword>
<evidence type="ECO:0000256" key="1">
    <source>
        <dbReference type="ARBA" id="ARBA00022679"/>
    </source>
</evidence>
<gene>
    <name evidence="4" type="ORF">T190115A13A_70063</name>
</gene>
<accession>A0ABP1FGG9</accession>
<name>A0ABP1FGG9_9FLAO</name>
<dbReference type="Gene3D" id="3.40.250.10">
    <property type="entry name" value="Rhodanese-like domain"/>
    <property type="match status" value="2"/>
</dbReference>
<organism evidence="4 5">
    <name type="scientific">Tenacibaculum vairaonense</name>
    <dbReference type="NCBI Taxonomy" id="3137860"/>
    <lineage>
        <taxon>Bacteria</taxon>
        <taxon>Pseudomonadati</taxon>
        <taxon>Bacteroidota</taxon>
        <taxon>Flavobacteriia</taxon>
        <taxon>Flavobacteriales</taxon>
        <taxon>Flavobacteriaceae</taxon>
        <taxon>Tenacibaculum</taxon>
    </lineage>
</organism>
<dbReference type="PANTHER" id="PTHR11364:SF27">
    <property type="entry name" value="SULFURTRANSFERASE"/>
    <property type="match status" value="1"/>
</dbReference>
<feature type="domain" description="Rhodanese" evidence="3">
    <location>
        <begin position="168"/>
        <end position="280"/>
    </location>
</feature>
<proteinExistence type="predicted"/>